<sequence>MLPPLLTSLAALSTLLGQSVALPPGTASTKSIDWRNFKANGVNLGGWLVQESFIDTAWWNANSGGATDEWGLCANLGSRCGPVLEKRYASWITCADIDKLASANINVLRIPTTYAAWIRLPGSQLYSGNQQKYLRDIATYAIKKYNMHIIVDIHSLPGGVNGQGIGEADGHYGWFHNQTALTYSYKAVDAVINFVQTSGFPSHFTIAPINEPVDNHDFSAFGSPFALSDSGAAWLTNFTHGVLDRVGKVNKQIPVMLQDGFKGEKYFSQFFDKKENLVFDIHSYYFAGRGVSSANVTAFECTDAKDAAGDGRFPIFVGEWSIEAQYNNTFSARQKLLAYGLTAFSKHTSGSAYWTAKVAGPNDNKVDGQGTRSDYWSYEKFIDLGFTKNLKVYAGYCN</sequence>
<dbReference type="GO" id="GO:0009251">
    <property type="term" value="P:glucan catabolic process"/>
    <property type="evidence" value="ECO:0007669"/>
    <property type="project" value="TreeGrafter"/>
</dbReference>
<evidence type="ECO:0000256" key="4">
    <source>
        <dbReference type="ARBA" id="ARBA00022729"/>
    </source>
</evidence>
<dbReference type="EMBL" id="QZAV01000150">
    <property type="protein sequence ID" value="THX36903.1"/>
    <property type="molecule type" value="Genomic_DNA"/>
</dbReference>
<comment type="catalytic activity">
    <reaction evidence="8">
        <text>Successive hydrolysis of beta-D-glucose units from the non-reducing ends of (1-&gt;3)-beta-D-glucans, releasing alpha-glucose.</text>
        <dbReference type="EC" id="3.2.1.58"/>
    </reaction>
</comment>
<dbReference type="GO" id="GO:0005576">
    <property type="term" value="C:extracellular region"/>
    <property type="evidence" value="ECO:0007669"/>
    <property type="project" value="UniProtKB-SubCell"/>
</dbReference>
<feature type="domain" description="Glycoside hydrolase family 5" evidence="12">
    <location>
        <begin position="93"/>
        <end position="357"/>
    </location>
</feature>
<dbReference type="GO" id="GO:0071555">
    <property type="term" value="P:cell wall organization"/>
    <property type="evidence" value="ECO:0007669"/>
    <property type="project" value="UniProtKB-KW"/>
</dbReference>
<dbReference type="GO" id="GO:0009986">
    <property type="term" value="C:cell surface"/>
    <property type="evidence" value="ECO:0007669"/>
    <property type="project" value="TreeGrafter"/>
</dbReference>
<evidence type="ECO:0000256" key="5">
    <source>
        <dbReference type="ARBA" id="ARBA00022801"/>
    </source>
</evidence>
<keyword evidence="3" id="KW-0964">Secreted</keyword>
<comment type="similarity">
    <text evidence="2 10">Belongs to the glycosyl hydrolase 5 (cellulase A) family.</text>
</comment>
<comment type="caution">
    <text evidence="13">The sequence shown here is derived from an EMBL/GenBank/DDBJ whole genome shotgun (WGS) entry which is preliminary data.</text>
</comment>
<evidence type="ECO:0000256" key="1">
    <source>
        <dbReference type="ARBA" id="ARBA00004613"/>
    </source>
</evidence>
<evidence type="ECO:0000256" key="3">
    <source>
        <dbReference type="ARBA" id="ARBA00022525"/>
    </source>
</evidence>
<dbReference type="InterPro" id="IPR001547">
    <property type="entry name" value="Glyco_hydro_5"/>
</dbReference>
<evidence type="ECO:0000313" key="14">
    <source>
        <dbReference type="Proteomes" id="UP000308953"/>
    </source>
</evidence>
<dbReference type="EC" id="3.2.1.58" evidence="9"/>
<feature type="chain" id="PRO_5020979730" description="glucan 1,3-beta-glucosidase" evidence="11">
    <location>
        <begin position="22"/>
        <end position="398"/>
    </location>
</feature>
<feature type="signal peptide" evidence="11">
    <location>
        <begin position="1"/>
        <end position="21"/>
    </location>
</feature>
<dbReference type="SUPFAM" id="SSF51445">
    <property type="entry name" value="(Trans)glycosidases"/>
    <property type="match status" value="1"/>
</dbReference>
<name>A0A4S9ET20_AURPU</name>
<evidence type="ECO:0000256" key="6">
    <source>
        <dbReference type="ARBA" id="ARBA00023295"/>
    </source>
</evidence>
<evidence type="ECO:0000256" key="11">
    <source>
        <dbReference type="SAM" id="SignalP"/>
    </source>
</evidence>
<evidence type="ECO:0000256" key="2">
    <source>
        <dbReference type="ARBA" id="ARBA00005641"/>
    </source>
</evidence>
<keyword evidence="5 10" id="KW-0378">Hydrolase</keyword>
<accession>A0A4S9ET20</accession>
<keyword evidence="7" id="KW-0961">Cell wall biogenesis/degradation</keyword>
<dbReference type="Pfam" id="PF00150">
    <property type="entry name" value="Cellulase"/>
    <property type="match status" value="1"/>
</dbReference>
<comment type="subcellular location">
    <subcellularLocation>
        <location evidence="1">Secreted</location>
    </subcellularLocation>
</comment>
<dbReference type="PANTHER" id="PTHR31297:SF1">
    <property type="entry name" value="GLUCAN 1,3-BETA-GLUCOSIDASE I_II-RELATED"/>
    <property type="match status" value="1"/>
</dbReference>
<evidence type="ECO:0000256" key="10">
    <source>
        <dbReference type="RuleBase" id="RU361153"/>
    </source>
</evidence>
<evidence type="ECO:0000256" key="8">
    <source>
        <dbReference type="ARBA" id="ARBA00036824"/>
    </source>
</evidence>
<dbReference type="AlphaFoldDB" id="A0A4S9ET20"/>
<reference evidence="13 14" key="1">
    <citation type="submission" date="2018-10" db="EMBL/GenBank/DDBJ databases">
        <title>Fifty Aureobasidium pullulans genomes reveal a recombining polyextremotolerant generalist.</title>
        <authorList>
            <person name="Gostincar C."/>
            <person name="Turk M."/>
            <person name="Zajc J."/>
            <person name="Gunde-Cimerman N."/>
        </authorList>
    </citation>
    <scope>NUCLEOTIDE SEQUENCE [LARGE SCALE GENOMIC DNA]</scope>
    <source>
        <strain evidence="13 14">EXF-9785</strain>
    </source>
</reference>
<dbReference type="GO" id="GO:0004338">
    <property type="term" value="F:glucan exo-1,3-beta-glucosidase activity"/>
    <property type="evidence" value="ECO:0007669"/>
    <property type="project" value="UniProtKB-EC"/>
</dbReference>
<gene>
    <name evidence="13" type="ORF">D6D10_06294</name>
</gene>
<protein>
    <recommendedName>
        <fullName evidence="9">glucan 1,3-beta-glucosidase</fullName>
        <ecNumber evidence="9">3.2.1.58</ecNumber>
    </recommendedName>
</protein>
<dbReference type="InterPro" id="IPR017853">
    <property type="entry name" value="GH"/>
</dbReference>
<keyword evidence="4 11" id="KW-0732">Signal</keyword>
<proteinExistence type="inferred from homology"/>
<keyword evidence="6 10" id="KW-0326">Glycosidase</keyword>
<dbReference type="PANTHER" id="PTHR31297">
    <property type="entry name" value="GLUCAN ENDO-1,6-BETA-GLUCOSIDASE B"/>
    <property type="match status" value="1"/>
</dbReference>
<evidence type="ECO:0000259" key="12">
    <source>
        <dbReference type="Pfam" id="PF00150"/>
    </source>
</evidence>
<dbReference type="InterPro" id="IPR050386">
    <property type="entry name" value="Glycosyl_hydrolase_5"/>
</dbReference>
<evidence type="ECO:0000256" key="9">
    <source>
        <dbReference type="ARBA" id="ARBA00038929"/>
    </source>
</evidence>
<evidence type="ECO:0000256" key="7">
    <source>
        <dbReference type="ARBA" id="ARBA00023316"/>
    </source>
</evidence>
<evidence type="ECO:0000313" key="13">
    <source>
        <dbReference type="EMBL" id="THX36903.1"/>
    </source>
</evidence>
<dbReference type="Proteomes" id="UP000308953">
    <property type="component" value="Unassembled WGS sequence"/>
</dbReference>
<dbReference type="Gene3D" id="3.20.20.80">
    <property type="entry name" value="Glycosidases"/>
    <property type="match status" value="1"/>
</dbReference>
<organism evidence="13 14">
    <name type="scientific">Aureobasidium pullulans</name>
    <name type="common">Black yeast</name>
    <name type="synonym">Pullularia pullulans</name>
    <dbReference type="NCBI Taxonomy" id="5580"/>
    <lineage>
        <taxon>Eukaryota</taxon>
        <taxon>Fungi</taxon>
        <taxon>Dikarya</taxon>
        <taxon>Ascomycota</taxon>
        <taxon>Pezizomycotina</taxon>
        <taxon>Dothideomycetes</taxon>
        <taxon>Dothideomycetidae</taxon>
        <taxon>Dothideales</taxon>
        <taxon>Saccotheciaceae</taxon>
        <taxon>Aureobasidium</taxon>
    </lineage>
</organism>